<gene>
    <name evidence="1" type="ORF">DFH08DRAFT_305358</name>
</gene>
<dbReference type="Proteomes" id="UP001218218">
    <property type="component" value="Unassembled WGS sequence"/>
</dbReference>
<dbReference type="EMBL" id="JARIHO010000034">
    <property type="protein sequence ID" value="KAJ7333313.1"/>
    <property type="molecule type" value="Genomic_DNA"/>
</dbReference>
<organism evidence="1 2">
    <name type="scientific">Mycena albidolilacea</name>
    <dbReference type="NCBI Taxonomy" id="1033008"/>
    <lineage>
        <taxon>Eukaryota</taxon>
        <taxon>Fungi</taxon>
        <taxon>Dikarya</taxon>
        <taxon>Basidiomycota</taxon>
        <taxon>Agaricomycotina</taxon>
        <taxon>Agaricomycetes</taxon>
        <taxon>Agaricomycetidae</taxon>
        <taxon>Agaricales</taxon>
        <taxon>Marasmiineae</taxon>
        <taxon>Mycenaceae</taxon>
        <taxon>Mycena</taxon>
    </lineage>
</organism>
<reference evidence="1" key="1">
    <citation type="submission" date="2023-03" db="EMBL/GenBank/DDBJ databases">
        <title>Massive genome expansion in bonnet fungi (Mycena s.s.) driven by repeated elements and novel gene families across ecological guilds.</title>
        <authorList>
            <consortium name="Lawrence Berkeley National Laboratory"/>
            <person name="Harder C.B."/>
            <person name="Miyauchi S."/>
            <person name="Viragh M."/>
            <person name="Kuo A."/>
            <person name="Thoen E."/>
            <person name="Andreopoulos B."/>
            <person name="Lu D."/>
            <person name="Skrede I."/>
            <person name="Drula E."/>
            <person name="Henrissat B."/>
            <person name="Morin E."/>
            <person name="Kohler A."/>
            <person name="Barry K."/>
            <person name="LaButti K."/>
            <person name="Morin E."/>
            <person name="Salamov A."/>
            <person name="Lipzen A."/>
            <person name="Mereny Z."/>
            <person name="Hegedus B."/>
            <person name="Baldrian P."/>
            <person name="Stursova M."/>
            <person name="Weitz H."/>
            <person name="Taylor A."/>
            <person name="Grigoriev I.V."/>
            <person name="Nagy L.G."/>
            <person name="Martin F."/>
            <person name="Kauserud H."/>
        </authorList>
    </citation>
    <scope>NUCLEOTIDE SEQUENCE</scope>
    <source>
        <strain evidence="1">CBHHK002</strain>
    </source>
</reference>
<keyword evidence="2" id="KW-1185">Reference proteome</keyword>
<dbReference type="AlphaFoldDB" id="A0AAD7ELF9"/>
<accession>A0AAD7ELF9</accession>
<protein>
    <submittedName>
        <fullName evidence="1">Uncharacterized protein</fullName>
    </submittedName>
</protein>
<name>A0AAD7ELF9_9AGAR</name>
<evidence type="ECO:0000313" key="2">
    <source>
        <dbReference type="Proteomes" id="UP001218218"/>
    </source>
</evidence>
<proteinExistence type="predicted"/>
<evidence type="ECO:0000313" key="1">
    <source>
        <dbReference type="EMBL" id="KAJ7333313.1"/>
    </source>
</evidence>
<comment type="caution">
    <text evidence="1">The sequence shown here is derived from an EMBL/GenBank/DDBJ whole genome shotgun (WGS) entry which is preliminary data.</text>
</comment>
<sequence length="108" mass="11516">MPAISGWLKSSSATKFVAAFMKNGRQFVVAGTFANSVHHPVQVSNATLIYSHENVLAGMRDLTTTVGITQFIVNSTIPPPDYISIIGTLDVPTAQVLQSPGNGSWVEN</sequence>